<keyword evidence="3" id="KW-1185">Reference proteome</keyword>
<keyword evidence="1" id="KW-1133">Transmembrane helix</keyword>
<dbReference type="Proteomes" id="UP000614601">
    <property type="component" value="Unassembled WGS sequence"/>
</dbReference>
<protein>
    <submittedName>
        <fullName evidence="2">Uncharacterized protein</fullName>
    </submittedName>
</protein>
<reference evidence="2" key="1">
    <citation type="submission" date="2020-09" db="EMBL/GenBank/DDBJ databases">
        <authorList>
            <person name="Kikuchi T."/>
        </authorList>
    </citation>
    <scope>NUCLEOTIDE SEQUENCE</scope>
    <source>
        <strain evidence="2">SH1</strain>
    </source>
</reference>
<keyword evidence="1" id="KW-0812">Transmembrane</keyword>
<feature type="transmembrane region" description="Helical" evidence="1">
    <location>
        <begin position="107"/>
        <end position="131"/>
    </location>
</feature>
<evidence type="ECO:0000313" key="3">
    <source>
        <dbReference type="Proteomes" id="UP000614601"/>
    </source>
</evidence>
<sequence>MPYLAARAIMESGEPIGNISTDLLKPQVDGQRNASAVEDLKTLVNDVGGFMQSTASKVWSLVALTGRDSFHVRTASIDPALMDLQHNPDNEPPVDGGLNRPDSYDQWLIINAPLAVWFIFIIGIIFCLCCICKSCF</sequence>
<evidence type="ECO:0000256" key="1">
    <source>
        <dbReference type="SAM" id="Phobius"/>
    </source>
</evidence>
<accession>A0A811L895</accession>
<name>A0A811L895_9BILA</name>
<dbReference type="EMBL" id="CAJFDH010000005">
    <property type="protein sequence ID" value="CAD5223756.1"/>
    <property type="molecule type" value="Genomic_DNA"/>
</dbReference>
<gene>
    <name evidence="2" type="ORF">BOKJ2_LOCUS10526</name>
</gene>
<evidence type="ECO:0000313" key="2">
    <source>
        <dbReference type="EMBL" id="CAD5223756.1"/>
    </source>
</evidence>
<dbReference type="EMBL" id="CAJFCW020000005">
    <property type="protein sequence ID" value="CAG9118697.1"/>
    <property type="molecule type" value="Genomic_DNA"/>
</dbReference>
<organism evidence="2 3">
    <name type="scientific">Bursaphelenchus okinawaensis</name>
    <dbReference type="NCBI Taxonomy" id="465554"/>
    <lineage>
        <taxon>Eukaryota</taxon>
        <taxon>Metazoa</taxon>
        <taxon>Ecdysozoa</taxon>
        <taxon>Nematoda</taxon>
        <taxon>Chromadorea</taxon>
        <taxon>Rhabditida</taxon>
        <taxon>Tylenchina</taxon>
        <taxon>Tylenchomorpha</taxon>
        <taxon>Aphelenchoidea</taxon>
        <taxon>Aphelenchoididae</taxon>
        <taxon>Bursaphelenchus</taxon>
    </lineage>
</organism>
<dbReference type="OrthoDB" id="371245at2759"/>
<dbReference type="AlphaFoldDB" id="A0A811L895"/>
<dbReference type="Proteomes" id="UP000783686">
    <property type="component" value="Unassembled WGS sequence"/>
</dbReference>
<comment type="caution">
    <text evidence="2">The sequence shown here is derived from an EMBL/GenBank/DDBJ whole genome shotgun (WGS) entry which is preliminary data.</text>
</comment>
<proteinExistence type="predicted"/>
<keyword evidence="1" id="KW-0472">Membrane</keyword>